<dbReference type="GO" id="GO:0016788">
    <property type="term" value="F:hydrolase activity, acting on ester bonds"/>
    <property type="evidence" value="ECO:0007669"/>
    <property type="project" value="InterPro"/>
</dbReference>
<name>A0A399EGU7_9DEIN</name>
<gene>
    <name evidence="2" type="primary">yjjV</name>
    <name evidence="2" type="ORF">Mterra_02307</name>
</gene>
<dbReference type="Pfam" id="PF01026">
    <property type="entry name" value="TatD_DNase"/>
    <property type="match status" value="1"/>
</dbReference>
<dbReference type="NCBIfam" id="NF041926">
    <property type="entry name" value="QatD"/>
    <property type="match status" value="1"/>
</dbReference>
<keyword evidence="3" id="KW-1185">Reference proteome</keyword>
<dbReference type="Gene3D" id="3.20.20.140">
    <property type="entry name" value="Metal-dependent hydrolases"/>
    <property type="match status" value="1"/>
</dbReference>
<evidence type="ECO:0000256" key="1">
    <source>
        <dbReference type="PIRSR" id="PIRSR005902-1"/>
    </source>
</evidence>
<feature type="binding site" evidence="1">
    <location>
        <position position="8"/>
    </location>
    <ligand>
        <name>a divalent metal cation</name>
        <dbReference type="ChEBI" id="CHEBI:60240"/>
        <label>1</label>
    </ligand>
</feature>
<dbReference type="RefSeq" id="WP_170159640.1">
    <property type="nucleotide sequence ID" value="NZ_QXDL01000094.1"/>
</dbReference>
<dbReference type="PANTHER" id="PTHR46124:SF2">
    <property type="entry name" value="D-AMINOACYL-TRNA DEACYLASE"/>
    <property type="match status" value="1"/>
</dbReference>
<protein>
    <submittedName>
        <fullName evidence="2">Putative metal-dependent hydrolase YjjV</fullName>
        <ecNumber evidence="2">3.1.-.-</ecNumber>
    </submittedName>
</protein>
<comment type="caution">
    <text evidence="2">The sequence shown here is derived from an EMBL/GenBank/DDBJ whole genome shotgun (WGS) entry which is preliminary data.</text>
</comment>
<dbReference type="GO" id="GO:0046872">
    <property type="term" value="F:metal ion binding"/>
    <property type="evidence" value="ECO:0007669"/>
    <property type="project" value="UniProtKB-KW"/>
</dbReference>
<evidence type="ECO:0000313" key="2">
    <source>
        <dbReference type="EMBL" id="RIH83355.1"/>
    </source>
</evidence>
<dbReference type="InterPro" id="IPR049677">
    <property type="entry name" value="QatD"/>
</dbReference>
<reference evidence="2 3" key="1">
    <citation type="submission" date="2018-08" db="EMBL/GenBank/DDBJ databases">
        <title>Meiothermus terrae DSM 26712 genome sequencing project.</title>
        <authorList>
            <person name="Da Costa M.S."/>
            <person name="Albuquerque L."/>
            <person name="Raposo P."/>
            <person name="Froufe H.J.C."/>
            <person name="Barroso C.S."/>
            <person name="Egas C."/>
        </authorList>
    </citation>
    <scope>NUCLEOTIDE SEQUENCE [LARGE SCALE GENOMIC DNA]</scope>
    <source>
        <strain evidence="2 3">DSM 26712</strain>
    </source>
</reference>
<dbReference type="CDD" id="cd01310">
    <property type="entry name" value="TatD_DNAse"/>
    <property type="match status" value="1"/>
</dbReference>
<proteinExistence type="predicted"/>
<dbReference type="SUPFAM" id="SSF51556">
    <property type="entry name" value="Metallo-dependent hydrolases"/>
    <property type="match status" value="1"/>
</dbReference>
<dbReference type="Proteomes" id="UP000265715">
    <property type="component" value="Unassembled WGS sequence"/>
</dbReference>
<dbReference type="InterPro" id="IPR032466">
    <property type="entry name" value="Metal_Hydrolase"/>
</dbReference>
<dbReference type="PIRSF" id="PIRSF005902">
    <property type="entry name" value="DNase_TatD"/>
    <property type="match status" value="1"/>
</dbReference>
<feature type="binding site" evidence="1">
    <location>
        <position position="195"/>
    </location>
    <ligand>
        <name>a divalent metal cation</name>
        <dbReference type="ChEBI" id="CHEBI:60240"/>
        <label>1</label>
    </ligand>
</feature>
<dbReference type="AlphaFoldDB" id="A0A399EGU7"/>
<keyword evidence="1" id="KW-0479">Metal-binding</keyword>
<keyword evidence="2" id="KW-0378">Hydrolase</keyword>
<dbReference type="EMBL" id="QXDL01000094">
    <property type="protein sequence ID" value="RIH83355.1"/>
    <property type="molecule type" value="Genomic_DNA"/>
</dbReference>
<feature type="binding site" evidence="1">
    <location>
        <position position="147"/>
    </location>
    <ligand>
        <name>a divalent metal cation</name>
        <dbReference type="ChEBI" id="CHEBI:60240"/>
        <label>2</label>
    </ligand>
</feature>
<feature type="binding site" evidence="1">
    <location>
        <position position="124"/>
    </location>
    <ligand>
        <name>a divalent metal cation</name>
        <dbReference type="ChEBI" id="CHEBI:60240"/>
        <label>2</label>
    </ligand>
</feature>
<accession>A0A399EGU7</accession>
<organism evidence="2 3">
    <name type="scientific">Calidithermus terrae</name>
    <dbReference type="NCBI Taxonomy" id="1408545"/>
    <lineage>
        <taxon>Bacteria</taxon>
        <taxon>Thermotogati</taxon>
        <taxon>Deinococcota</taxon>
        <taxon>Deinococci</taxon>
        <taxon>Thermales</taxon>
        <taxon>Thermaceae</taxon>
        <taxon>Calidithermus</taxon>
    </lineage>
</organism>
<feature type="binding site" evidence="1">
    <location>
        <position position="10"/>
    </location>
    <ligand>
        <name>a divalent metal cation</name>
        <dbReference type="ChEBI" id="CHEBI:60240"/>
        <label>1</label>
    </ligand>
</feature>
<dbReference type="InterPro" id="IPR001130">
    <property type="entry name" value="TatD-like"/>
</dbReference>
<sequence>MARLHDTHCHVDLYPDPGEVIAATELAGVYTVAVTNVPSVFPRCKELLSGRRFLRPALGLHPELAREYHTELGLFAALLEETRYVGEVGLDFTTRDPAERRLQREVFGRVLELAAGRGKILTVHSRRAAQDVVEMVGPAYPGRVILHWYSGPLGVLERALANGLYVSVNPAMLRSQRGQEVIRSIPLGRMLLETDGPFVRSGAGPAQPRDLAAVVEGVADLLGLEAIRVGRAAHANFRQLLHDEPPADAGCVSGPE</sequence>
<dbReference type="PANTHER" id="PTHR46124">
    <property type="entry name" value="D-AMINOACYL-TRNA DEACYLASE"/>
    <property type="match status" value="1"/>
</dbReference>
<evidence type="ECO:0000313" key="3">
    <source>
        <dbReference type="Proteomes" id="UP000265715"/>
    </source>
</evidence>
<dbReference type="EC" id="3.1.-.-" evidence="2"/>
<feature type="binding site" evidence="1">
    <location>
        <position position="87"/>
    </location>
    <ligand>
        <name>a divalent metal cation</name>
        <dbReference type="ChEBI" id="CHEBI:60240"/>
        <label>1</label>
    </ligand>
</feature>